<evidence type="ECO:0000256" key="1">
    <source>
        <dbReference type="SAM" id="MobiDB-lite"/>
    </source>
</evidence>
<evidence type="ECO:0000313" key="3">
    <source>
        <dbReference type="EnsemblFungi" id="PTTG_25874-t43_1-p1"/>
    </source>
</evidence>
<evidence type="ECO:0000313" key="2">
    <source>
        <dbReference type="EMBL" id="OAV97912.1"/>
    </source>
</evidence>
<reference evidence="2" key="1">
    <citation type="submission" date="2009-11" db="EMBL/GenBank/DDBJ databases">
        <authorList>
            <consortium name="The Broad Institute Genome Sequencing Platform"/>
            <person name="Ward D."/>
            <person name="Feldgarden M."/>
            <person name="Earl A."/>
            <person name="Young S.K."/>
            <person name="Zeng Q."/>
            <person name="Koehrsen M."/>
            <person name="Alvarado L."/>
            <person name="Berlin A."/>
            <person name="Bochicchio J."/>
            <person name="Borenstein D."/>
            <person name="Chapman S.B."/>
            <person name="Chen Z."/>
            <person name="Engels R."/>
            <person name="Freedman E."/>
            <person name="Gellesch M."/>
            <person name="Goldberg J."/>
            <person name="Griggs A."/>
            <person name="Gujja S."/>
            <person name="Heilman E."/>
            <person name="Heiman D."/>
            <person name="Hepburn T."/>
            <person name="Howarth C."/>
            <person name="Jen D."/>
            <person name="Larson L."/>
            <person name="Lewis B."/>
            <person name="Mehta T."/>
            <person name="Park D."/>
            <person name="Pearson M."/>
            <person name="Roberts A."/>
            <person name="Saif S."/>
            <person name="Shea T."/>
            <person name="Shenoy N."/>
            <person name="Sisk P."/>
            <person name="Stolte C."/>
            <person name="Sykes S."/>
            <person name="Thomson T."/>
            <person name="Walk T."/>
            <person name="White J."/>
            <person name="Yandava C."/>
            <person name="Izard J."/>
            <person name="Baranova O.V."/>
            <person name="Blanton J.M."/>
            <person name="Tanner A.C."/>
            <person name="Dewhirst F.E."/>
            <person name="Haas B."/>
            <person name="Nusbaum C."/>
            <person name="Birren B."/>
        </authorList>
    </citation>
    <scope>NUCLEOTIDE SEQUENCE [LARGE SCALE GENOMIC DNA]</scope>
    <source>
        <strain evidence="2">1-1 BBBD Race 1</strain>
    </source>
</reference>
<accession>A0A180H095</accession>
<reference evidence="3 4" key="3">
    <citation type="journal article" date="2017" name="G3 (Bethesda)">
        <title>Comparative analysis highlights variable genome content of wheat rusts and divergence of the mating loci.</title>
        <authorList>
            <person name="Cuomo C.A."/>
            <person name="Bakkeren G."/>
            <person name="Khalil H.B."/>
            <person name="Panwar V."/>
            <person name="Joly D."/>
            <person name="Linning R."/>
            <person name="Sakthikumar S."/>
            <person name="Song X."/>
            <person name="Adiconis X."/>
            <person name="Fan L."/>
            <person name="Goldberg J.M."/>
            <person name="Levin J.Z."/>
            <person name="Young S."/>
            <person name="Zeng Q."/>
            <person name="Anikster Y."/>
            <person name="Bruce M."/>
            <person name="Wang M."/>
            <person name="Yin C."/>
            <person name="McCallum B."/>
            <person name="Szabo L.J."/>
            <person name="Hulbert S."/>
            <person name="Chen X."/>
            <person name="Fellers J.P."/>
        </authorList>
    </citation>
    <scope>NUCLEOTIDE SEQUENCE</scope>
    <source>
        <strain evidence="4">Isolate 1-1 / race 1 (BBBD)</strain>
        <strain evidence="3">isolate 1-1 / race 1 (BBBD)</strain>
    </source>
</reference>
<organism evidence="2">
    <name type="scientific">Puccinia triticina (isolate 1-1 / race 1 (BBBD))</name>
    <name type="common">Brown leaf rust fungus</name>
    <dbReference type="NCBI Taxonomy" id="630390"/>
    <lineage>
        <taxon>Eukaryota</taxon>
        <taxon>Fungi</taxon>
        <taxon>Dikarya</taxon>
        <taxon>Basidiomycota</taxon>
        <taxon>Pucciniomycotina</taxon>
        <taxon>Pucciniomycetes</taxon>
        <taxon>Pucciniales</taxon>
        <taxon>Pucciniaceae</taxon>
        <taxon>Puccinia</taxon>
    </lineage>
</organism>
<feature type="compositionally biased region" description="Pro residues" evidence="1">
    <location>
        <begin position="1"/>
        <end position="21"/>
    </location>
</feature>
<dbReference type="Proteomes" id="UP000005240">
    <property type="component" value="Unassembled WGS sequence"/>
</dbReference>
<feature type="compositionally biased region" description="Basic residues" evidence="1">
    <location>
        <begin position="22"/>
        <end position="31"/>
    </location>
</feature>
<evidence type="ECO:0000313" key="4">
    <source>
        <dbReference type="Proteomes" id="UP000005240"/>
    </source>
</evidence>
<dbReference type="EnsemblFungi" id="PTTG_25874-t43_1">
    <property type="protein sequence ID" value="PTTG_25874-t43_1-p1"/>
    <property type="gene ID" value="PTTG_25874"/>
</dbReference>
<reference evidence="2" key="2">
    <citation type="submission" date="2016-05" db="EMBL/GenBank/DDBJ databases">
        <title>Comparative analysis highlights variable genome content of wheat rusts and divergence of the mating loci.</title>
        <authorList>
            <person name="Cuomo C.A."/>
            <person name="Bakkeren G."/>
            <person name="Szabo L."/>
            <person name="Khalil H."/>
            <person name="Joly D."/>
            <person name="Goldberg J."/>
            <person name="Young S."/>
            <person name="Zeng Q."/>
            <person name="Fellers J."/>
        </authorList>
    </citation>
    <scope>NUCLEOTIDE SEQUENCE [LARGE SCALE GENOMIC DNA]</scope>
    <source>
        <strain evidence="2">1-1 BBBD Race 1</strain>
    </source>
</reference>
<gene>
    <name evidence="2" type="ORF">PTTG_25874</name>
</gene>
<reference evidence="3" key="4">
    <citation type="submission" date="2025-05" db="UniProtKB">
        <authorList>
            <consortium name="EnsemblFungi"/>
        </authorList>
    </citation>
    <scope>IDENTIFICATION</scope>
    <source>
        <strain evidence="3">isolate 1-1 / race 1 (BBBD)</strain>
    </source>
</reference>
<dbReference type="VEuPathDB" id="FungiDB:PTTG_25874"/>
<sequence length="403" mass="43735">MAPNPHSPPIGPNHNPPPPSHPARKKEKKPYRPPQKTQLCPALESPPLLVSIQHTSDRWIRIIVWKLLVDVRNASQKRTSTSNQSPNEFFTLTCRVEPLPFPNTPDRPQESYLEPSLWPNDDSEECMLFYEGTQDNNTSNLTQKNATKGPAPSVPPPDANIPNGDTARPTATDPPPPLAGPQQAATIQAPGSRPVEIIHHMFMSTAAGQLAQVKPRNPAAAVSKEWEQLISEGVAVLLTNIQSTTWERFKGLLQWQGIIMKHLVYSAKSAAMIANNTEFAPFVHAVVDNPLSKFQEHAQQDTLAMSYGSEGTWIALERCQTCLALNVSATLCQAPSPAASDIEVVSGPTSAPNSGIHCSPARKIAWSPAGEGIAHTISCLNFGRPCSPPSVLPTRKTPASSRE</sequence>
<dbReference type="EMBL" id="ADAS02000010">
    <property type="protein sequence ID" value="OAV97912.1"/>
    <property type="molecule type" value="Genomic_DNA"/>
</dbReference>
<dbReference type="AlphaFoldDB" id="A0A180H095"/>
<feature type="region of interest" description="Disordered" evidence="1">
    <location>
        <begin position="134"/>
        <end position="189"/>
    </location>
</feature>
<feature type="region of interest" description="Disordered" evidence="1">
    <location>
        <begin position="1"/>
        <end position="40"/>
    </location>
</feature>
<keyword evidence="4" id="KW-1185">Reference proteome</keyword>
<feature type="compositionally biased region" description="Polar residues" evidence="1">
    <location>
        <begin position="134"/>
        <end position="146"/>
    </location>
</feature>
<name>A0A180H095_PUCT1</name>
<proteinExistence type="predicted"/>
<protein>
    <submittedName>
        <fullName evidence="2 3">Uncharacterized protein</fullName>
    </submittedName>
</protein>